<dbReference type="EMBL" id="MLJW01000085">
    <property type="protein sequence ID" value="OIR01327.1"/>
    <property type="molecule type" value="Genomic_DNA"/>
</dbReference>
<organism evidence="1">
    <name type="scientific">mine drainage metagenome</name>
    <dbReference type="NCBI Taxonomy" id="410659"/>
    <lineage>
        <taxon>unclassified sequences</taxon>
        <taxon>metagenomes</taxon>
        <taxon>ecological metagenomes</taxon>
    </lineage>
</organism>
<protein>
    <submittedName>
        <fullName evidence="1">Uncharacterized protein</fullName>
    </submittedName>
</protein>
<accession>A0A1J5RZI0</accession>
<gene>
    <name evidence="1" type="ORF">GALL_166150</name>
</gene>
<sequence>MANCFSNHFKMRKVFIILLLIDCSVKAQTIQFPSNTEKNLSVFNQSNTNDNGYLNIATDAAAWNLMAKKYNITDDINTTIIGSYPTSISSLYELASIKSSPSISNVVLPVSSYLNINWVDANKTIGTIISSSCSNGSIVSEAFINWCKEKIKNGIDLIYQTNESKPILGNSMYLSNASFSTNLITNYKGGASYSFETHDQLVTTKGEIYNILSANVSSNISSSISAALGNGASLEKYAVYNDTYYGSDNKAFAKLVAPTSSGTACTYTLYTTANLSPDNYKAGFVIDQGSGNNFQIGTNNLSSANMGWDKTPGTILTFNAGIINTNAEIRDWASIKTHSGILSYAGDLSNITIPSNIQAYLLSNSDSSNGILIENQNSGNNAFAAVLFREQGVTNSLGTYSETGNSNYYLQGSFVMEGENPNGILISTKADKNAEYGSIRFGINSIEVARFNPSGSFTLGAIENEPSAIFSISSTTKGVLITRMSKLQRLAISQPAKGLIIYDLTMNKLTFHNGKKWEIICSHEEEN</sequence>
<dbReference type="AlphaFoldDB" id="A0A1J5RZI0"/>
<reference evidence="1" key="1">
    <citation type="submission" date="2016-10" db="EMBL/GenBank/DDBJ databases">
        <title>Sequence of Gallionella enrichment culture.</title>
        <authorList>
            <person name="Poehlein A."/>
            <person name="Muehling M."/>
            <person name="Daniel R."/>
        </authorList>
    </citation>
    <scope>NUCLEOTIDE SEQUENCE</scope>
</reference>
<evidence type="ECO:0000313" key="1">
    <source>
        <dbReference type="EMBL" id="OIR01327.1"/>
    </source>
</evidence>
<name>A0A1J5RZI0_9ZZZZ</name>
<proteinExistence type="predicted"/>
<comment type="caution">
    <text evidence="1">The sequence shown here is derived from an EMBL/GenBank/DDBJ whole genome shotgun (WGS) entry which is preliminary data.</text>
</comment>